<dbReference type="Proteomes" id="UP000694383">
    <property type="component" value="Unplaced"/>
</dbReference>
<name>A0A8C7Y471_9TELE</name>
<dbReference type="GO" id="GO:0042593">
    <property type="term" value="P:glucose homeostasis"/>
    <property type="evidence" value="ECO:0007669"/>
    <property type="project" value="TreeGrafter"/>
</dbReference>
<proteinExistence type="predicted"/>
<dbReference type="GO" id="GO:0012506">
    <property type="term" value="C:vesicle membrane"/>
    <property type="evidence" value="ECO:0007669"/>
    <property type="project" value="TreeGrafter"/>
</dbReference>
<dbReference type="PANTHER" id="PTHR46467:SF1">
    <property type="entry name" value="TETHER CONTAINING UBX DOMAIN FOR GLUT4"/>
    <property type="match status" value="1"/>
</dbReference>
<sequence length="51" mass="5851">MISKQKNGIENVRVALQMEDGSRLQDSFGCGRSLWELITHFSSIRCVKAFY</sequence>
<keyword evidence="2" id="KW-1185">Reference proteome</keyword>
<protein>
    <submittedName>
        <fullName evidence="1">Uncharacterized protein</fullName>
    </submittedName>
</protein>
<organism evidence="1 2">
    <name type="scientific">Oryzias sinensis</name>
    <name type="common">Chinese medaka</name>
    <dbReference type="NCBI Taxonomy" id="183150"/>
    <lineage>
        <taxon>Eukaryota</taxon>
        <taxon>Metazoa</taxon>
        <taxon>Chordata</taxon>
        <taxon>Craniata</taxon>
        <taxon>Vertebrata</taxon>
        <taxon>Euteleostomi</taxon>
        <taxon>Actinopterygii</taxon>
        <taxon>Neopterygii</taxon>
        <taxon>Teleostei</taxon>
        <taxon>Neoteleostei</taxon>
        <taxon>Acanthomorphata</taxon>
        <taxon>Ovalentaria</taxon>
        <taxon>Atherinomorphae</taxon>
        <taxon>Beloniformes</taxon>
        <taxon>Adrianichthyidae</taxon>
        <taxon>Oryziinae</taxon>
        <taxon>Oryzias</taxon>
    </lineage>
</organism>
<dbReference type="AlphaFoldDB" id="A0A8C7Y471"/>
<dbReference type="Ensembl" id="ENSOSIT00000024290.1">
    <property type="protein sequence ID" value="ENSOSIP00000022996.1"/>
    <property type="gene ID" value="ENSOSIG00000012092.1"/>
</dbReference>
<dbReference type="GO" id="GO:0005737">
    <property type="term" value="C:cytoplasm"/>
    <property type="evidence" value="ECO:0007669"/>
    <property type="project" value="TreeGrafter"/>
</dbReference>
<evidence type="ECO:0000313" key="1">
    <source>
        <dbReference type="Ensembl" id="ENSOSIP00000022996.1"/>
    </source>
</evidence>
<dbReference type="GO" id="GO:0006886">
    <property type="term" value="P:intracellular protein transport"/>
    <property type="evidence" value="ECO:0007669"/>
    <property type="project" value="TreeGrafter"/>
</dbReference>
<dbReference type="GO" id="GO:0005634">
    <property type="term" value="C:nucleus"/>
    <property type="evidence" value="ECO:0007669"/>
    <property type="project" value="TreeGrafter"/>
</dbReference>
<dbReference type="PANTHER" id="PTHR46467">
    <property type="entry name" value="TETHER CONTAINING UBX DOMAIN FOR GLUT4"/>
    <property type="match status" value="1"/>
</dbReference>
<dbReference type="GeneTree" id="ENSGT00950000186101"/>
<accession>A0A8C7Y471</accession>
<reference evidence="1" key="1">
    <citation type="submission" date="2025-08" db="UniProtKB">
        <authorList>
            <consortium name="Ensembl"/>
        </authorList>
    </citation>
    <scope>IDENTIFICATION</scope>
</reference>
<evidence type="ECO:0000313" key="2">
    <source>
        <dbReference type="Proteomes" id="UP000694383"/>
    </source>
</evidence>
<reference evidence="1" key="2">
    <citation type="submission" date="2025-09" db="UniProtKB">
        <authorList>
            <consortium name="Ensembl"/>
        </authorList>
    </citation>
    <scope>IDENTIFICATION</scope>
</reference>